<evidence type="ECO:0000313" key="1">
    <source>
        <dbReference type="EMBL" id="RJT31696.1"/>
    </source>
</evidence>
<sequence>MQARDQIVNMSIARPQRQLLGTLEAAVNVSRSRKRRAIAHSRRLEAWAICKKEDLEAIA</sequence>
<gene>
    <name evidence="1" type="ORF">D3242_21445</name>
</gene>
<organism evidence="1 2">
    <name type="scientific">Mesorhizobium jarvisii</name>
    <dbReference type="NCBI Taxonomy" id="1777867"/>
    <lineage>
        <taxon>Bacteria</taxon>
        <taxon>Pseudomonadati</taxon>
        <taxon>Pseudomonadota</taxon>
        <taxon>Alphaproteobacteria</taxon>
        <taxon>Hyphomicrobiales</taxon>
        <taxon>Phyllobacteriaceae</taxon>
        <taxon>Mesorhizobium</taxon>
    </lineage>
</organism>
<dbReference type="EMBL" id="QZXA01000008">
    <property type="protein sequence ID" value="RJT31696.1"/>
    <property type="molecule type" value="Genomic_DNA"/>
</dbReference>
<dbReference type="AlphaFoldDB" id="A0AA92XDK5"/>
<evidence type="ECO:0000313" key="2">
    <source>
        <dbReference type="Proteomes" id="UP000275530"/>
    </source>
</evidence>
<protein>
    <submittedName>
        <fullName evidence="1">Uncharacterized protein</fullName>
    </submittedName>
</protein>
<reference evidence="1 2" key="1">
    <citation type="submission" date="2018-09" db="EMBL/GenBank/DDBJ databases">
        <title>Mesorhizobium carmichaelinearum sp. nov. isolated from Carmichaelinea spp. root nodules in New Zealand.</title>
        <authorList>
            <person name="De Meyer S.E."/>
        </authorList>
    </citation>
    <scope>NUCLEOTIDE SEQUENCE [LARGE SCALE GENOMIC DNA]</scope>
    <source>
        <strain evidence="1 2">LMG 28313</strain>
    </source>
</reference>
<comment type="caution">
    <text evidence="1">The sequence shown here is derived from an EMBL/GenBank/DDBJ whole genome shotgun (WGS) entry which is preliminary data.</text>
</comment>
<name>A0AA92XDK5_9HYPH</name>
<keyword evidence="2" id="KW-1185">Reference proteome</keyword>
<proteinExistence type="predicted"/>
<dbReference type="Proteomes" id="UP000275530">
    <property type="component" value="Unassembled WGS sequence"/>
</dbReference>
<accession>A0AA92XDK5</accession>